<dbReference type="AlphaFoldDB" id="A0A0D8PUV8"/>
<proteinExistence type="predicted"/>
<dbReference type="Proteomes" id="UP000241954">
    <property type="component" value="Unassembled WGS sequence"/>
</dbReference>
<comment type="caution">
    <text evidence="1">The sequence shown here is derived from an EMBL/GenBank/DDBJ whole genome shotgun (WGS) entry which is preliminary data.</text>
</comment>
<dbReference type="Proteomes" id="UP000241190">
    <property type="component" value="Unassembled WGS sequence"/>
</dbReference>
<organism evidence="1 4">
    <name type="scientific">Photobacterium iliopiscarium</name>
    <dbReference type="NCBI Taxonomy" id="56192"/>
    <lineage>
        <taxon>Bacteria</taxon>
        <taxon>Pseudomonadati</taxon>
        <taxon>Pseudomonadota</taxon>
        <taxon>Gammaproteobacteria</taxon>
        <taxon>Vibrionales</taxon>
        <taxon>Vibrionaceae</taxon>
        <taxon>Photobacterium</taxon>
    </lineage>
</organism>
<dbReference type="EMBL" id="PYOP01000016">
    <property type="protein sequence ID" value="PSW95672.1"/>
    <property type="molecule type" value="Genomic_DNA"/>
</dbReference>
<protein>
    <submittedName>
        <fullName evidence="1">Uncharacterized protein</fullName>
    </submittedName>
</protein>
<evidence type="ECO:0000313" key="3">
    <source>
        <dbReference type="Proteomes" id="UP000241190"/>
    </source>
</evidence>
<gene>
    <name evidence="1" type="ORF">C9I88_09685</name>
    <name evidence="2" type="ORF">C9J52_11140</name>
</gene>
<evidence type="ECO:0000313" key="4">
    <source>
        <dbReference type="Proteomes" id="UP000241954"/>
    </source>
</evidence>
<evidence type="ECO:0000313" key="2">
    <source>
        <dbReference type="EMBL" id="PSW95672.1"/>
    </source>
</evidence>
<accession>A0A0D8PUV8</accession>
<dbReference type="EMBL" id="PYLW01000008">
    <property type="protein sequence ID" value="PSV97055.1"/>
    <property type="molecule type" value="Genomic_DNA"/>
</dbReference>
<sequence>MHLSSPLALLFYGATSLIAELAFATPMKPIIKLTPHPITQHTIELPLNEYHSLEILALKKVSSSQVPRPYDMPQNTQSSLPIDTDTVIDINHNNIRDDYERLLLTQYQRPEYVAMGVLAAAHWDRLIATHNQKERILLITAITLITNNIAINQCYYSLQQIDNTLVSPILNYFNTERRITIKDQAEEKLLNIIATSPFNITFEPQPCQRFTLLAESMLQTTFTSL</sequence>
<keyword evidence="3" id="KW-1185">Reference proteome</keyword>
<evidence type="ECO:0000313" key="1">
    <source>
        <dbReference type="EMBL" id="PSV97055.1"/>
    </source>
</evidence>
<name>A0A0D8PUV8_9GAMM</name>
<reference evidence="1 4" key="1">
    <citation type="submission" date="2018-01" db="EMBL/GenBank/DDBJ databases">
        <title>Whole genome sequencing of Histamine producing bacteria.</title>
        <authorList>
            <person name="Butler K."/>
        </authorList>
    </citation>
    <scope>NUCLEOTIDE SEQUENCE [LARGE SCALE GENOMIC DNA]</scope>
    <source>
        <strain evidence="2 3">ATCC 51761</strain>
        <strain evidence="1 4">NCIMB 13481</strain>
    </source>
</reference>